<dbReference type="InterPro" id="IPR044600">
    <property type="entry name" value="ATL1/ATL16-like"/>
</dbReference>
<keyword evidence="18" id="KW-1185">Reference proteome</keyword>
<dbReference type="PANTHER" id="PTHR46913:SF1">
    <property type="entry name" value="RING-H2 FINGER PROTEIN ATL16"/>
    <property type="match status" value="1"/>
</dbReference>
<keyword evidence="12 15" id="KW-0472">Membrane</keyword>
<dbReference type="Pfam" id="PF13639">
    <property type="entry name" value="zf-RING_2"/>
    <property type="match status" value="1"/>
</dbReference>
<reference evidence="17" key="1">
    <citation type="journal article" date="2016" name="Nat. Genet.">
        <title>A high-quality carrot genome assembly provides new insights into carotenoid accumulation and asterid genome evolution.</title>
        <authorList>
            <person name="Iorizzo M."/>
            <person name="Ellison S."/>
            <person name="Senalik D."/>
            <person name="Zeng P."/>
            <person name="Satapoomin P."/>
            <person name="Huang J."/>
            <person name="Bowman M."/>
            <person name="Iovene M."/>
            <person name="Sanseverino W."/>
            <person name="Cavagnaro P."/>
            <person name="Yildiz M."/>
            <person name="Macko-Podgorni A."/>
            <person name="Moranska E."/>
            <person name="Grzebelus E."/>
            <person name="Grzebelus D."/>
            <person name="Ashrafi H."/>
            <person name="Zheng Z."/>
            <person name="Cheng S."/>
            <person name="Spooner D."/>
            <person name="Van Deynze A."/>
            <person name="Simon P."/>
        </authorList>
    </citation>
    <scope>NUCLEOTIDE SEQUENCE</scope>
    <source>
        <tissue evidence="17">Leaf</tissue>
    </source>
</reference>
<evidence type="ECO:0000256" key="10">
    <source>
        <dbReference type="ARBA" id="ARBA00022833"/>
    </source>
</evidence>
<evidence type="ECO:0000256" key="2">
    <source>
        <dbReference type="ARBA" id="ARBA00004167"/>
    </source>
</evidence>
<reference evidence="17" key="2">
    <citation type="submission" date="2022-03" db="EMBL/GenBank/DDBJ databases">
        <title>Draft title - Genomic analysis of global carrot germplasm unveils the trajectory of domestication and the origin of high carotenoid orange carrot.</title>
        <authorList>
            <person name="Iorizzo M."/>
            <person name="Ellison S."/>
            <person name="Senalik D."/>
            <person name="Macko-Podgorni A."/>
            <person name="Grzebelus D."/>
            <person name="Bostan H."/>
            <person name="Rolling W."/>
            <person name="Curaba J."/>
            <person name="Simon P."/>
        </authorList>
    </citation>
    <scope>NUCLEOTIDE SEQUENCE</scope>
    <source>
        <tissue evidence="17">Leaf</tissue>
    </source>
</reference>
<dbReference type="InterPro" id="IPR001841">
    <property type="entry name" value="Znf_RING"/>
</dbReference>
<comment type="pathway">
    <text evidence="3">Protein modification; protein ubiquitination.</text>
</comment>
<evidence type="ECO:0000313" key="17">
    <source>
        <dbReference type="EMBL" id="WOH14501.1"/>
    </source>
</evidence>
<dbReference type="EC" id="2.3.2.27" evidence="4"/>
<dbReference type="AlphaFoldDB" id="A0AAF0XUF7"/>
<dbReference type="PANTHER" id="PTHR46913">
    <property type="entry name" value="RING-H2 FINGER PROTEIN ATL16"/>
    <property type="match status" value="1"/>
</dbReference>
<evidence type="ECO:0000256" key="11">
    <source>
        <dbReference type="ARBA" id="ARBA00022989"/>
    </source>
</evidence>
<feature type="domain" description="RING-type" evidence="16">
    <location>
        <begin position="67"/>
        <end position="109"/>
    </location>
</feature>
<evidence type="ECO:0000256" key="15">
    <source>
        <dbReference type="SAM" id="Phobius"/>
    </source>
</evidence>
<keyword evidence="9" id="KW-0833">Ubl conjugation pathway</keyword>
<keyword evidence="7" id="KW-0479">Metal-binding</keyword>
<name>A0AAF0XUF7_DAUCS</name>
<dbReference type="InterPro" id="IPR013083">
    <property type="entry name" value="Znf_RING/FYVE/PHD"/>
</dbReference>
<organism evidence="17 18">
    <name type="scientific">Daucus carota subsp. sativus</name>
    <name type="common">Carrot</name>
    <dbReference type="NCBI Taxonomy" id="79200"/>
    <lineage>
        <taxon>Eukaryota</taxon>
        <taxon>Viridiplantae</taxon>
        <taxon>Streptophyta</taxon>
        <taxon>Embryophyta</taxon>
        <taxon>Tracheophyta</taxon>
        <taxon>Spermatophyta</taxon>
        <taxon>Magnoliopsida</taxon>
        <taxon>eudicotyledons</taxon>
        <taxon>Gunneridae</taxon>
        <taxon>Pentapetalae</taxon>
        <taxon>asterids</taxon>
        <taxon>campanulids</taxon>
        <taxon>Apiales</taxon>
        <taxon>Apiaceae</taxon>
        <taxon>Apioideae</taxon>
        <taxon>Scandiceae</taxon>
        <taxon>Daucinae</taxon>
        <taxon>Daucus</taxon>
        <taxon>Daucus sect. Daucus</taxon>
    </lineage>
</organism>
<dbReference type="SUPFAM" id="SSF57850">
    <property type="entry name" value="RING/U-box"/>
    <property type="match status" value="1"/>
</dbReference>
<proteinExistence type="inferred from homology"/>
<evidence type="ECO:0000256" key="13">
    <source>
        <dbReference type="ARBA" id="ARBA00024209"/>
    </source>
</evidence>
<keyword evidence="6 15" id="KW-0812">Transmembrane</keyword>
<dbReference type="GO" id="GO:0008270">
    <property type="term" value="F:zinc ion binding"/>
    <property type="evidence" value="ECO:0007669"/>
    <property type="project" value="UniProtKB-KW"/>
</dbReference>
<evidence type="ECO:0000256" key="3">
    <source>
        <dbReference type="ARBA" id="ARBA00004906"/>
    </source>
</evidence>
<keyword evidence="10" id="KW-0862">Zinc</keyword>
<dbReference type="PROSITE" id="PS50089">
    <property type="entry name" value="ZF_RING_2"/>
    <property type="match status" value="1"/>
</dbReference>
<evidence type="ECO:0000256" key="14">
    <source>
        <dbReference type="PROSITE-ProRule" id="PRU00175"/>
    </source>
</evidence>
<dbReference type="CDD" id="cd16461">
    <property type="entry name" value="RING-H2_EL5-like"/>
    <property type="match status" value="1"/>
</dbReference>
<evidence type="ECO:0000256" key="4">
    <source>
        <dbReference type="ARBA" id="ARBA00012483"/>
    </source>
</evidence>
<comment type="catalytic activity">
    <reaction evidence="1">
        <text>S-ubiquitinyl-[E2 ubiquitin-conjugating enzyme]-L-cysteine + [acceptor protein]-L-lysine = [E2 ubiquitin-conjugating enzyme]-L-cysteine + N(6)-ubiquitinyl-[acceptor protein]-L-lysine.</text>
        <dbReference type="EC" id="2.3.2.27"/>
    </reaction>
</comment>
<gene>
    <name evidence="17" type="ORF">DCAR_0934020</name>
</gene>
<comment type="subcellular location">
    <subcellularLocation>
        <location evidence="2">Membrane</location>
        <topology evidence="2">Single-pass membrane protein</topology>
    </subcellularLocation>
</comment>
<evidence type="ECO:0000256" key="8">
    <source>
        <dbReference type="ARBA" id="ARBA00022771"/>
    </source>
</evidence>
<dbReference type="GO" id="GO:0061630">
    <property type="term" value="F:ubiquitin protein ligase activity"/>
    <property type="evidence" value="ECO:0007669"/>
    <property type="project" value="UniProtKB-EC"/>
</dbReference>
<sequence>MEGQVGIVTQLLETFLSALLRNKASIAIFLMFFILFRLLIKKFLHHHYHIPHFTFNQNPKSEPLIYCAVCLHDVANGEMCRKLPQCEHCFHVDCIDVWLRCHLSCPLCRSRVDYYLSKDKNYKSGFSSYILPVIRKFA</sequence>
<evidence type="ECO:0000256" key="6">
    <source>
        <dbReference type="ARBA" id="ARBA00022692"/>
    </source>
</evidence>
<evidence type="ECO:0000313" key="18">
    <source>
        <dbReference type="Proteomes" id="UP000077755"/>
    </source>
</evidence>
<dbReference type="GO" id="GO:0016567">
    <property type="term" value="P:protein ubiquitination"/>
    <property type="evidence" value="ECO:0007669"/>
    <property type="project" value="InterPro"/>
</dbReference>
<keyword evidence="8 14" id="KW-0863">Zinc-finger</keyword>
<keyword evidence="5" id="KW-0808">Transferase</keyword>
<evidence type="ECO:0000256" key="5">
    <source>
        <dbReference type="ARBA" id="ARBA00022679"/>
    </source>
</evidence>
<evidence type="ECO:0000256" key="7">
    <source>
        <dbReference type="ARBA" id="ARBA00022723"/>
    </source>
</evidence>
<keyword evidence="11 15" id="KW-1133">Transmembrane helix</keyword>
<dbReference type="Proteomes" id="UP000077755">
    <property type="component" value="Chromosome 9"/>
</dbReference>
<evidence type="ECO:0000256" key="12">
    <source>
        <dbReference type="ARBA" id="ARBA00023136"/>
    </source>
</evidence>
<protein>
    <recommendedName>
        <fullName evidence="4">RING-type E3 ubiquitin transferase</fullName>
        <ecNumber evidence="4">2.3.2.27</ecNumber>
    </recommendedName>
</protein>
<evidence type="ECO:0000256" key="9">
    <source>
        <dbReference type="ARBA" id="ARBA00022786"/>
    </source>
</evidence>
<evidence type="ECO:0000259" key="16">
    <source>
        <dbReference type="PROSITE" id="PS50089"/>
    </source>
</evidence>
<evidence type="ECO:0000256" key="1">
    <source>
        <dbReference type="ARBA" id="ARBA00000900"/>
    </source>
</evidence>
<dbReference type="EMBL" id="CP093351">
    <property type="protein sequence ID" value="WOH14501.1"/>
    <property type="molecule type" value="Genomic_DNA"/>
</dbReference>
<dbReference type="Gene3D" id="3.30.40.10">
    <property type="entry name" value="Zinc/RING finger domain, C3HC4 (zinc finger)"/>
    <property type="match status" value="1"/>
</dbReference>
<comment type="similarity">
    <text evidence="13">Belongs to the RING-type zinc finger family. ATL subfamily.</text>
</comment>
<feature type="transmembrane region" description="Helical" evidence="15">
    <location>
        <begin position="20"/>
        <end position="40"/>
    </location>
</feature>
<accession>A0AAF0XUF7</accession>
<dbReference type="GO" id="GO:0016020">
    <property type="term" value="C:membrane"/>
    <property type="evidence" value="ECO:0007669"/>
    <property type="project" value="UniProtKB-SubCell"/>
</dbReference>